<proteinExistence type="predicted"/>
<dbReference type="AlphaFoldDB" id="X1UCZ9"/>
<evidence type="ECO:0000256" key="1">
    <source>
        <dbReference type="SAM" id="MobiDB-lite"/>
    </source>
</evidence>
<reference evidence="2" key="1">
    <citation type="journal article" date="2014" name="Front. Microbiol.">
        <title>High frequency of phylogenetically diverse reductive dehalogenase-homologous genes in deep subseafloor sedimentary metagenomes.</title>
        <authorList>
            <person name="Kawai M."/>
            <person name="Futagami T."/>
            <person name="Toyoda A."/>
            <person name="Takaki Y."/>
            <person name="Nishi S."/>
            <person name="Hori S."/>
            <person name="Arai W."/>
            <person name="Tsubouchi T."/>
            <person name="Morono Y."/>
            <person name="Uchiyama I."/>
            <person name="Ito T."/>
            <person name="Fujiyama A."/>
            <person name="Inagaki F."/>
            <person name="Takami H."/>
        </authorList>
    </citation>
    <scope>NUCLEOTIDE SEQUENCE</scope>
    <source>
        <strain evidence="2">Expedition CK06-06</strain>
    </source>
</reference>
<gene>
    <name evidence="2" type="ORF">S12H4_29480</name>
</gene>
<feature type="region of interest" description="Disordered" evidence="1">
    <location>
        <begin position="1"/>
        <end position="20"/>
    </location>
</feature>
<name>X1UCZ9_9ZZZZ</name>
<accession>X1UCZ9</accession>
<evidence type="ECO:0000313" key="2">
    <source>
        <dbReference type="EMBL" id="GAI97750.1"/>
    </source>
</evidence>
<feature type="non-terminal residue" evidence="2">
    <location>
        <position position="1"/>
    </location>
</feature>
<sequence length="78" mass="9013">TVYPQANEPLPPNSTGRQHIHHPKFGSLLKEKTDKLGLQVVLKMREDYKSENRTYPEIVRDQVGWVLKHFGIEASETE</sequence>
<comment type="caution">
    <text evidence="2">The sequence shown here is derived from an EMBL/GenBank/DDBJ whole genome shotgun (WGS) entry which is preliminary data.</text>
</comment>
<protein>
    <submittedName>
        <fullName evidence="2">Uncharacterized protein</fullName>
    </submittedName>
</protein>
<dbReference type="EMBL" id="BARW01017008">
    <property type="protein sequence ID" value="GAI97750.1"/>
    <property type="molecule type" value="Genomic_DNA"/>
</dbReference>
<organism evidence="2">
    <name type="scientific">marine sediment metagenome</name>
    <dbReference type="NCBI Taxonomy" id="412755"/>
    <lineage>
        <taxon>unclassified sequences</taxon>
        <taxon>metagenomes</taxon>
        <taxon>ecological metagenomes</taxon>
    </lineage>
</organism>